<name>F4RKI8_MELLP</name>
<gene>
    <name evidence="1" type="ORF">MELLADRAFT_74753</name>
</gene>
<dbReference type="InParanoid" id="F4RKI8"/>
<organism evidence="2">
    <name type="scientific">Melampsora larici-populina (strain 98AG31 / pathotype 3-4-7)</name>
    <name type="common">Poplar leaf rust fungus</name>
    <dbReference type="NCBI Taxonomy" id="747676"/>
    <lineage>
        <taxon>Eukaryota</taxon>
        <taxon>Fungi</taxon>
        <taxon>Dikarya</taxon>
        <taxon>Basidiomycota</taxon>
        <taxon>Pucciniomycotina</taxon>
        <taxon>Pucciniomycetes</taxon>
        <taxon>Pucciniales</taxon>
        <taxon>Melampsoraceae</taxon>
        <taxon>Melampsora</taxon>
    </lineage>
</organism>
<dbReference type="HOGENOM" id="CLU_2558755_0_0_1"/>
<dbReference type="OrthoDB" id="1232at2759"/>
<keyword evidence="2" id="KW-1185">Reference proteome</keyword>
<dbReference type="KEGG" id="mlr:MELLADRAFT_74753"/>
<evidence type="ECO:0000313" key="1">
    <source>
        <dbReference type="EMBL" id="EGG07173.1"/>
    </source>
</evidence>
<sequence>MRMAYQEYETLKDGLDRVIELAWTKRLKKKDNGSGNGSGSSSSSSATGVKVAIENRNAFIMGIGSLMEGIGNRMPEKSIYDE</sequence>
<evidence type="ECO:0000313" key="2">
    <source>
        <dbReference type="Proteomes" id="UP000001072"/>
    </source>
</evidence>
<dbReference type="AlphaFoldDB" id="F4RKI8"/>
<dbReference type="RefSeq" id="XP_007409615.1">
    <property type="nucleotide sequence ID" value="XM_007409553.1"/>
</dbReference>
<dbReference type="Proteomes" id="UP000001072">
    <property type="component" value="Unassembled WGS sequence"/>
</dbReference>
<dbReference type="EMBL" id="GL883105">
    <property type="protein sequence ID" value="EGG07173.1"/>
    <property type="molecule type" value="Genomic_DNA"/>
</dbReference>
<dbReference type="VEuPathDB" id="FungiDB:MELLADRAFT_74753"/>
<accession>F4RKI8</accession>
<reference evidence="2" key="1">
    <citation type="journal article" date="2011" name="Proc. Natl. Acad. Sci. U.S.A.">
        <title>Obligate biotrophy features unraveled by the genomic analysis of rust fungi.</title>
        <authorList>
            <person name="Duplessis S."/>
            <person name="Cuomo C.A."/>
            <person name="Lin Y.-C."/>
            <person name="Aerts A."/>
            <person name="Tisserant E."/>
            <person name="Veneault-Fourrey C."/>
            <person name="Joly D.L."/>
            <person name="Hacquard S."/>
            <person name="Amselem J."/>
            <person name="Cantarel B.L."/>
            <person name="Chiu R."/>
            <person name="Coutinho P.M."/>
            <person name="Feau N."/>
            <person name="Field M."/>
            <person name="Frey P."/>
            <person name="Gelhaye E."/>
            <person name="Goldberg J."/>
            <person name="Grabherr M.G."/>
            <person name="Kodira C.D."/>
            <person name="Kohler A."/>
            <person name="Kuees U."/>
            <person name="Lindquist E.A."/>
            <person name="Lucas S.M."/>
            <person name="Mago R."/>
            <person name="Mauceli E."/>
            <person name="Morin E."/>
            <person name="Murat C."/>
            <person name="Pangilinan J.L."/>
            <person name="Park R."/>
            <person name="Pearson M."/>
            <person name="Quesneville H."/>
            <person name="Rouhier N."/>
            <person name="Sakthikumar S."/>
            <person name="Salamov A.A."/>
            <person name="Schmutz J."/>
            <person name="Selles B."/>
            <person name="Shapiro H."/>
            <person name="Tanguay P."/>
            <person name="Tuskan G.A."/>
            <person name="Henrissat B."/>
            <person name="Van de Peer Y."/>
            <person name="Rouze P."/>
            <person name="Ellis J.G."/>
            <person name="Dodds P.N."/>
            <person name="Schein J.E."/>
            <person name="Zhong S."/>
            <person name="Hamelin R.C."/>
            <person name="Grigoriev I.V."/>
            <person name="Szabo L.J."/>
            <person name="Martin F."/>
        </authorList>
    </citation>
    <scope>NUCLEOTIDE SEQUENCE [LARGE SCALE GENOMIC DNA]</scope>
    <source>
        <strain evidence="2">98AG31 / pathotype 3-4-7</strain>
    </source>
</reference>
<proteinExistence type="predicted"/>
<protein>
    <submittedName>
        <fullName evidence="1">Uncharacterized protein</fullName>
    </submittedName>
</protein>
<dbReference type="GeneID" id="18932592"/>